<dbReference type="SUPFAM" id="SSF159709">
    <property type="entry name" value="PhnH-like"/>
    <property type="match status" value="1"/>
</dbReference>
<organism evidence="1 2">
    <name type="scientific">Planococcus kocurii</name>
    <dbReference type="NCBI Taxonomy" id="1374"/>
    <lineage>
        <taxon>Bacteria</taxon>
        <taxon>Bacillati</taxon>
        <taxon>Bacillota</taxon>
        <taxon>Bacilli</taxon>
        <taxon>Bacillales</taxon>
        <taxon>Caryophanaceae</taxon>
        <taxon>Planococcus</taxon>
    </lineage>
</organism>
<dbReference type="InterPro" id="IPR008772">
    <property type="entry name" value="Phosphonate_metab_PhnH"/>
</dbReference>
<dbReference type="EMBL" id="CP013661">
    <property type="protein sequence ID" value="ALS77350.1"/>
    <property type="molecule type" value="Genomic_DNA"/>
</dbReference>
<dbReference type="RefSeq" id="WP_058384030.1">
    <property type="nucleotide sequence ID" value="NZ_CP013661.2"/>
</dbReference>
<keyword evidence="2" id="KW-1185">Reference proteome</keyword>
<keyword evidence="1" id="KW-0456">Lyase</keyword>
<sequence>MAIDRIHDLQQVYRKIVHSMSRPGTISTIKQQTKNVDIDFGCTDALILSAMALLDAEVTFHVIAKNRTDLIGKISEYTSARFVSVQEADFIIVLKDDKEIDILEAMIQCKIGNLIDPHQSATWIIESADLVNEGPLQLTGPGIRTEDHLQTGQSNQFWQTRDSRIKEYPMGIDLIFADKAAQIACIPRSVSAIPMEVK</sequence>
<dbReference type="Proteomes" id="UP000065533">
    <property type="component" value="Chromosome"/>
</dbReference>
<dbReference type="NCBIfam" id="TIGR03292">
    <property type="entry name" value="PhnH_redo"/>
    <property type="match status" value="1"/>
</dbReference>
<reference evidence="1" key="1">
    <citation type="submission" date="2016-01" db="EMBL/GenBank/DDBJ databases">
        <title>Complete genome of Planococcus kocurri type strain.</title>
        <authorList>
            <person name="See-Too W.S."/>
        </authorList>
    </citation>
    <scope>NUCLEOTIDE SEQUENCE [LARGE SCALE GENOMIC DNA]</scope>
    <source>
        <strain evidence="1">ATCC 43650</strain>
    </source>
</reference>
<evidence type="ECO:0000313" key="2">
    <source>
        <dbReference type="Proteomes" id="UP000065533"/>
    </source>
</evidence>
<name>A0ABN4JU90_9BACL</name>
<dbReference type="GO" id="GO:0016829">
    <property type="term" value="F:lyase activity"/>
    <property type="evidence" value="ECO:0007669"/>
    <property type="project" value="UniProtKB-KW"/>
</dbReference>
<gene>
    <name evidence="1" type="ORF">AUO94_01235</name>
</gene>
<dbReference type="Gene3D" id="3.40.50.11310">
    <property type="entry name" value="Bacterial phosphonate metabolism protein PhnH"/>
    <property type="match status" value="1"/>
</dbReference>
<dbReference type="PIRSF" id="PIRSF020680">
    <property type="entry name" value="PhnH"/>
    <property type="match status" value="1"/>
</dbReference>
<dbReference type="Pfam" id="PF05845">
    <property type="entry name" value="PhnH"/>
    <property type="match status" value="1"/>
</dbReference>
<proteinExistence type="predicted"/>
<accession>A0ABN4JU90</accession>
<evidence type="ECO:0000313" key="1">
    <source>
        <dbReference type="EMBL" id="ALS77350.1"/>
    </source>
</evidence>
<protein>
    <submittedName>
        <fullName evidence="1">Phosphonate C-P lyase system protein PhnH</fullName>
    </submittedName>
</protein>
<dbReference type="InterPro" id="IPR038058">
    <property type="entry name" value="PhnH-like_sp"/>
</dbReference>